<keyword evidence="2" id="KW-0663">Pyridoxal phosphate</keyword>
<evidence type="ECO:0000313" key="7">
    <source>
        <dbReference type="EMBL" id="SLN62297.1"/>
    </source>
</evidence>
<dbReference type="SUPFAM" id="SSF46785">
    <property type="entry name" value="Winged helix' DNA-binding domain"/>
    <property type="match status" value="1"/>
</dbReference>
<dbReference type="InterPro" id="IPR036388">
    <property type="entry name" value="WH-like_DNA-bd_sf"/>
</dbReference>
<dbReference type="InterPro" id="IPR004839">
    <property type="entry name" value="Aminotransferase_I/II_large"/>
</dbReference>
<dbReference type="InterPro" id="IPR015421">
    <property type="entry name" value="PyrdxlP-dep_Trfase_major"/>
</dbReference>
<feature type="domain" description="HTH gntR-type" evidence="6">
    <location>
        <begin position="13"/>
        <end position="81"/>
    </location>
</feature>
<dbReference type="RefSeq" id="WP_085884085.1">
    <property type="nucleotide sequence ID" value="NZ_FWFR01000002.1"/>
</dbReference>
<dbReference type="GO" id="GO:0030170">
    <property type="term" value="F:pyridoxal phosphate binding"/>
    <property type="evidence" value="ECO:0007669"/>
    <property type="project" value="InterPro"/>
</dbReference>
<dbReference type="EMBL" id="FWFR01000002">
    <property type="protein sequence ID" value="SLN62297.1"/>
    <property type="molecule type" value="Genomic_DNA"/>
</dbReference>
<dbReference type="Pfam" id="PF00392">
    <property type="entry name" value="GntR"/>
    <property type="match status" value="1"/>
</dbReference>
<dbReference type="CDD" id="cd00609">
    <property type="entry name" value="AAT_like"/>
    <property type="match status" value="1"/>
</dbReference>
<sequence>MTSWRPDPGQLSRPIYLSLVEQFGRAIAEGLLQEGERLPTHRQLAYELGISVQTVSRAYEELMRRGLASGEVGRGTFVRLGAEEHSPPYIPERVAEVIDLSMLKPVLEARHVDLFRAGAAAVAGSMPDRAITSFRSNVVYASHRPAALAWLRRCGIDPGERDVQITNGATAAIAVSVMTALPPGSTIATEVFTHHTLLPLARYLGIQVRGVAMDEEGIIPTELERLCREGDISALALLPNGAGPTAAFMSLGRREAIARIARHYNLWLIENDAWGPLIADRPPPFATLAPERTFYFTSFTKITVPALRIAYLLTPERLLASALNRHLVTNWMASSLIAELARQWVVDGTADELVRWQRQALARRQRDAAAVLGDICYTSHEQGLHLWLPLPEGRSESDFVSFARLRGVAVAPGSSFHAGAQPSPPGIRVSVGSTGADELRTGLGIIASLYRGAPEPALLTL</sequence>
<evidence type="ECO:0000256" key="2">
    <source>
        <dbReference type="ARBA" id="ARBA00022898"/>
    </source>
</evidence>
<dbReference type="SUPFAM" id="SSF53383">
    <property type="entry name" value="PLP-dependent transferases"/>
    <property type="match status" value="1"/>
</dbReference>
<dbReference type="SMART" id="SM00345">
    <property type="entry name" value="HTH_GNTR"/>
    <property type="match status" value="1"/>
</dbReference>
<proteinExistence type="inferred from homology"/>
<evidence type="ECO:0000313" key="8">
    <source>
        <dbReference type="Proteomes" id="UP000193200"/>
    </source>
</evidence>
<evidence type="ECO:0000256" key="4">
    <source>
        <dbReference type="ARBA" id="ARBA00023125"/>
    </source>
</evidence>
<evidence type="ECO:0000256" key="3">
    <source>
        <dbReference type="ARBA" id="ARBA00023015"/>
    </source>
</evidence>
<reference evidence="7 8" key="1">
    <citation type="submission" date="2017-03" db="EMBL/GenBank/DDBJ databases">
        <authorList>
            <person name="Afonso C.L."/>
            <person name="Miller P.J."/>
            <person name="Scott M.A."/>
            <person name="Spackman E."/>
            <person name="Goraichik I."/>
            <person name="Dimitrov K.M."/>
            <person name="Suarez D.L."/>
            <person name="Swayne D.E."/>
        </authorList>
    </citation>
    <scope>NUCLEOTIDE SEQUENCE [LARGE SCALE GENOMIC DNA]</scope>
    <source>
        <strain evidence="7 8">CECT 7691</strain>
    </source>
</reference>
<dbReference type="PANTHER" id="PTHR46577:SF1">
    <property type="entry name" value="HTH-TYPE TRANSCRIPTIONAL REGULATORY PROTEIN GABR"/>
    <property type="match status" value="1"/>
</dbReference>
<keyword evidence="8" id="KW-1185">Reference proteome</keyword>
<gene>
    <name evidence="7" type="primary">yjiR_1</name>
    <name evidence="7" type="ORF">OCH7691_02752</name>
</gene>
<dbReference type="InterPro" id="IPR051446">
    <property type="entry name" value="HTH_trans_reg/aminotransferase"/>
</dbReference>
<protein>
    <submittedName>
        <fullName evidence="7">Putative HTH-type transcriptional regulator YjiR</fullName>
    </submittedName>
</protein>
<dbReference type="GO" id="GO:0003700">
    <property type="term" value="F:DNA-binding transcription factor activity"/>
    <property type="evidence" value="ECO:0007669"/>
    <property type="project" value="InterPro"/>
</dbReference>
<evidence type="ECO:0000256" key="1">
    <source>
        <dbReference type="ARBA" id="ARBA00005384"/>
    </source>
</evidence>
<dbReference type="PROSITE" id="PS50949">
    <property type="entry name" value="HTH_GNTR"/>
    <property type="match status" value="1"/>
</dbReference>
<dbReference type="AlphaFoldDB" id="A0A1Y5TEH3"/>
<keyword evidence="3" id="KW-0805">Transcription regulation</keyword>
<dbReference type="Proteomes" id="UP000193200">
    <property type="component" value="Unassembled WGS sequence"/>
</dbReference>
<dbReference type="InterPro" id="IPR000524">
    <property type="entry name" value="Tscrpt_reg_HTH_GntR"/>
</dbReference>
<comment type="similarity">
    <text evidence="1">In the C-terminal section; belongs to the class-I pyridoxal-phosphate-dependent aminotransferase family.</text>
</comment>
<keyword evidence="5" id="KW-0804">Transcription</keyword>
<dbReference type="CDD" id="cd07377">
    <property type="entry name" value="WHTH_GntR"/>
    <property type="match status" value="1"/>
</dbReference>
<dbReference type="InterPro" id="IPR015422">
    <property type="entry name" value="PyrdxlP-dep_Trfase_small"/>
</dbReference>
<dbReference type="Gene3D" id="3.90.1150.10">
    <property type="entry name" value="Aspartate Aminotransferase, domain 1"/>
    <property type="match status" value="1"/>
</dbReference>
<organism evidence="7 8">
    <name type="scientific">Oceanibacterium hippocampi</name>
    <dbReference type="NCBI Taxonomy" id="745714"/>
    <lineage>
        <taxon>Bacteria</taxon>
        <taxon>Pseudomonadati</taxon>
        <taxon>Pseudomonadota</taxon>
        <taxon>Alphaproteobacteria</taxon>
        <taxon>Sneathiellales</taxon>
        <taxon>Sneathiellaceae</taxon>
        <taxon>Oceanibacterium</taxon>
    </lineage>
</organism>
<dbReference type="PANTHER" id="PTHR46577">
    <property type="entry name" value="HTH-TYPE TRANSCRIPTIONAL REGULATORY PROTEIN GABR"/>
    <property type="match status" value="1"/>
</dbReference>
<accession>A0A1Y5TEH3</accession>
<dbReference type="OrthoDB" id="9794015at2"/>
<dbReference type="InterPro" id="IPR015424">
    <property type="entry name" value="PyrdxlP-dep_Trfase"/>
</dbReference>
<evidence type="ECO:0000259" key="6">
    <source>
        <dbReference type="PROSITE" id="PS50949"/>
    </source>
</evidence>
<name>A0A1Y5TEH3_9PROT</name>
<dbReference type="Pfam" id="PF00155">
    <property type="entry name" value="Aminotran_1_2"/>
    <property type="match status" value="1"/>
</dbReference>
<dbReference type="GO" id="GO:0003677">
    <property type="term" value="F:DNA binding"/>
    <property type="evidence" value="ECO:0007669"/>
    <property type="project" value="UniProtKB-KW"/>
</dbReference>
<dbReference type="InParanoid" id="A0A1Y5TEH3"/>
<dbReference type="Gene3D" id="3.40.640.10">
    <property type="entry name" value="Type I PLP-dependent aspartate aminotransferase-like (Major domain)"/>
    <property type="match status" value="1"/>
</dbReference>
<dbReference type="Gene3D" id="1.10.10.10">
    <property type="entry name" value="Winged helix-like DNA-binding domain superfamily/Winged helix DNA-binding domain"/>
    <property type="match status" value="1"/>
</dbReference>
<evidence type="ECO:0000256" key="5">
    <source>
        <dbReference type="ARBA" id="ARBA00023163"/>
    </source>
</evidence>
<dbReference type="InterPro" id="IPR036390">
    <property type="entry name" value="WH_DNA-bd_sf"/>
</dbReference>
<keyword evidence="4" id="KW-0238">DNA-binding</keyword>